<feature type="domain" description="HhH-GPD" evidence="5">
    <location>
        <begin position="53"/>
        <end position="205"/>
    </location>
</feature>
<dbReference type="GO" id="GO:0006307">
    <property type="term" value="P:DNA alkylation repair"/>
    <property type="evidence" value="ECO:0007669"/>
    <property type="project" value="TreeGrafter"/>
</dbReference>
<evidence type="ECO:0000256" key="1">
    <source>
        <dbReference type="ARBA" id="ARBA00000086"/>
    </source>
</evidence>
<evidence type="ECO:0000256" key="4">
    <source>
        <dbReference type="ARBA" id="ARBA00023204"/>
    </source>
</evidence>
<dbReference type="EC" id="3.2.2.21" evidence="2"/>
<sequence>MKAHGALTAQSIAAAAQTLARQDSSLADVLRQLGPPPTWKRSGTFATLVRIILEQQVSLDSAKATYDRIRAACGGQLRADLLADFSVDQIRALGVTRQKTRYILALRDEVLTGSFSPRRLAYQTDDIVREQITARLGMGDWTADIYLILALMRPDVLPVGDLAFVKGLSEMDCVEYCSAEELHVRAENWRPFRSVAVRMVWQQYVYNRGRKIP</sequence>
<dbReference type="RefSeq" id="WP_197455106.1">
    <property type="nucleotide sequence ID" value="NZ_CP151726.1"/>
</dbReference>
<dbReference type="PANTHER" id="PTHR43003:SF5">
    <property type="entry name" value="DNA-3-METHYLADENINE GLYCOSYLASE"/>
    <property type="match status" value="1"/>
</dbReference>
<dbReference type="Pfam" id="PF00730">
    <property type="entry name" value="HhH-GPD"/>
    <property type="match status" value="1"/>
</dbReference>
<keyword evidence="4" id="KW-0234">DNA repair</keyword>
<dbReference type="Gene3D" id="1.10.1670.40">
    <property type="match status" value="1"/>
</dbReference>
<keyword evidence="7" id="KW-1185">Reference proteome</keyword>
<dbReference type="SMART" id="SM00478">
    <property type="entry name" value="ENDO3c"/>
    <property type="match status" value="1"/>
</dbReference>
<dbReference type="InterPro" id="IPR003265">
    <property type="entry name" value="HhH-GPD_domain"/>
</dbReference>
<comment type="catalytic activity">
    <reaction evidence="1">
        <text>Hydrolysis of alkylated DNA, releasing 3-methyladenine, 3-methylguanine, 7-methylguanine and 7-methyladenine.</text>
        <dbReference type="EC" id="3.2.2.21"/>
    </reaction>
</comment>
<dbReference type="EMBL" id="SJPN01000015">
    <property type="protein sequence ID" value="TWT91564.1"/>
    <property type="molecule type" value="Genomic_DNA"/>
</dbReference>
<organism evidence="6 7">
    <name type="scientific">Stieleria varia</name>
    <dbReference type="NCBI Taxonomy" id="2528005"/>
    <lineage>
        <taxon>Bacteria</taxon>
        <taxon>Pseudomonadati</taxon>
        <taxon>Planctomycetota</taxon>
        <taxon>Planctomycetia</taxon>
        <taxon>Pirellulales</taxon>
        <taxon>Pirellulaceae</taxon>
        <taxon>Stieleria</taxon>
    </lineage>
</organism>
<protein>
    <recommendedName>
        <fullName evidence="2">DNA-3-methyladenine glycosylase II</fullName>
        <ecNumber evidence="2">3.2.2.21</ecNumber>
    </recommendedName>
</protein>
<dbReference type="Gene3D" id="1.10.340.30">
    <property type="entry name" value="Hypothetical protein, domain 2"/>
    <property type="match status" value="1"/>
</dbReference>
<evidence type="ECO:0000256" key="2">
    <source>
        <dbReference type="ARBA" id="ARBA00012000"/>
    </source>
</evidence>
<dbReference type="GO" id="GO:0005737">
    <property type="term" value="C:cytoplasm"/>
    <property type="evidence" value="ECO:0007669"/>
    <property type="project" value="TreeGrafter"/>
</dbReference>
<dbReference type="GO" id="GO:0008725">
    <property type="term" value="F:DNA-3-methyladenine glycosylase activity"/>
    <property type="evidence" value="ECO:0007669"/>
    <property type="project" value="TreeGrafter"/>
</dbReference>
<evidence type="ECO:0000313" key="6">
    <source>
        <dbReference type="EMBL" id="TWT91564.1"/>
    </source>
</evidence>
<keyword evidence="3" id="KW-0227">DNA damage</keyword>
<name>A0A5C5ZVI2_9BACT</name>
<dbReference type="PANTHER" id="PTHR43003">
    <property type="entry name" value="DNA-3-METHYLADENINE GLYCOSYLASE"/>
    <property type="match status" value="1"/>
</dbReference>
<gene>
    <name evidence="6" type="ORF">Pla52n_65550</name>
</gene>
<evidence type="ECO:0000313" key="7">
    <source>
        <dbReference type="Proteomes" id="UP000320176"/>
    </source>
</evidence>
<dbReference type="InterPro" id="IPR011257">
    <property type="entry name" value="DNA_glycosylase"/>
</dbReference>
<dbReference type="InterPro" id="IPR051912">
    <property type="entry name" value="Alkylbase_DNA_Glycosylase/TA"/>
</dbReference>
<dbReference type="GO" id="GO:0006285">
    <property type="term" value="P:base-excision repair, AP site formation"/>
    <property type="evidence" value="ECO:0007669"/>
    <property type="project" value="TreeGrafter"/>
</dbReference>
<comment type="caution">
    <text evidence="6">The sequence shown here is derived from an EMBL/GenBank/DDBJ whole genome shotgun (WGS) entry which is preliminary data.</text>
</comment>
<dbReference type="CDD" id="cd00056">
    <property type="entry name" value="ENDO3c"/>
    <property type="match status" value="1"/>
</dbReference>
<proteinExistence type="predicted"/>
<reference evidence="6 7" key="1">
    <citation type="submission" date="2019-02" db="EMBL/GenBank/DDBJ databases">
        <title>Deep-cultivation of Planctomycetes and their phenomic and genomic characterization uncovers novel biology.</title>
        <authorList>
            <person name="Wiegand S."/>
            <person name="Jogler M."/>
            <person name="Boedeker C."/>
            <person name="Pinto D."/>
            <person name="Vollmers J."/>
            <person name="Rivas-Marin E."/>
            <person name="Kohn T."/>
            <person name="Peeters S.H."/>
            <person name="Heuer A."/>
            <person name="Rast P."/>
            <person name="Oberbeckmann S."/>
            <person name="Bunk B."/>
            <person name="Jeske O."/>
            <person name="Meyerdierks A."/>
            <person name="Storesund J.E."/>
            <person name="Kallscheuer N."/>
            <person name="Luecker S."/>
            <person name="Lage O.M."/>
            <person name="Pohl T."/>
            <person name="Merkel B.J."/>
            <person name="Hornburger P."/>
            <person name="Mueller R.-W."/>
            <person name="Bruemmer F."/>
            <person name="Labrenz M."/>
            <person name="Spormann A.M."/>
            <person name="Op Den Camp H."/>
            <person name="Overmann J."/>
            <person name="Amann R."/>
            <person name="Jetten M.S.M."/>
            <person name="Mascher T."/>
            <person name="Medema M.H."/>
            <person name="Devos D.P."/>
            <person name="Kaster A.-K."/>
            <person name="Ovreas L."/>
            <person name="Rohde M."/>
            <person name="Galperin M.Y."/>
            <person name="Jogler C."/>
        </authorList>
    </citation>
    <scope>NUCLEOTIDE SEQUENCE [LARGE SCALE GENOMIC DNA]</scope>
    <source>
        <strain evidence="6 7">Pla52n</strain>
    </source>
</reference>
<dbReference type="AlphaFoldDB" id="A0A5C5ZVI2"/>
<dbReference type="Proteomes" id="UP000320176">
    <property type="component" value="Unassembled WGS sequence"/>
</dbReference>
<accession>A0A5C5ZVI2</accession>
<evidence type="ECO:0000256" key="3">
    <source>
        <dbReference type="ARBA" id="ARBA00022763"/>
    </source>
</evidence>
<dbReference type="GO" id="GO:0032131">
    <property type="term" value="F:alkylated DNA binding"/>
    <property type="evidence" value="ECO:0007669"/>
    <property type="project" value="TreeGrafter"/>
</dbReference>
<evidence type="ECO:0000259" key="5">
    <source>
        <dbReference type="SMART" id="SM00478"/>
    </source>
</evidence>
<dbReference type="GO" id="GO:0043916">
    <property type="term" value="F:DNA-7-methylguanine glycosylase activity"/>
    <property type="evidence" value="ECO:0007669"/>
    <property type="project" value="TreeGrafter"/>
</dbReference>
<dbReference type="SUPFAM" id="SSF48150">
    <property type="entry name" value="DNA-glycosylase"/>
    <property type="match status" value="1"/>
</dbReference>
<dbReference type="GO" id="GO:0032993">
    <property type="term" value="C:protein-DNA complex"/>
    <property type="evidence" value="ECO:0007669"/>
    <property type="project" value="TreeGrafter"/>
</dbReference>